<feature type="transmembrane region" description="Helical" evidence="7">
    <location>
        <begin position="12"/>
        <end position="35"/>
    </location>
</feature>
<dbReference type="Pfam" id="PF02397">
    <property type="entry name" value="Bac_transf"/>
    <property type="match status" value="1"/>
</dbReference>
<evidence type="ECO:0000256" key="2">
    <source>
        <dbReference type="ARBA" id="ARBA00006464"/>
    </source>
</evidence>
<evidence type="ECO:0000259" key="8">
    <source>
        <dbReference type="Pfam" id="PF02397"/>
    </source>
</evidence>
<dbReference type="NCBIfam" id="TIGR03025">
    <property type="entry name" value="EPS_sugtrans"/>
    <property type="match status" value="1"/>
</dbReference>
<dbReference type="GO" id="GO:0016740">
    <property type="term" value="F:transferase activity"/>
    <property type="evidence" value="ECO:0007669"/>
    <property type="project" value="UniProtKB-KW"/>
</dbReference>
<dbReference type="InterPro" id="IPR003362">
    <property type="entry name" value="Bact_transf"/>
</dbReference>
<keyword evidence="5 7" id="KW-1133">Transmembrane helix</keyword>
<feature type="domain" description="Bacterial sugar transferase" evidence="8">
    <location>
        <begin position="270"/>
        <end position="459"/>
    </location>
</feature>
<gene>
    <name evidence="9" type="ORF">K340107D12_13020</name>
</gene>
<keyword evidence="6 7" id="KW-0472">Membrane</keyword>
<accession>A0ABQ0BPN6</accession>
<comment type="caution">
    <text evidence="9">The sequence shown here is derived from an EMBL/GenBank/DDBJ whole genome shotgun (WGS) entry which is preliminary data.</text>
</comment>
<keyword evidence="4 7" id="KW-0812">Transmembrane</keyword>
<feature type="transmembrane region" description="Helical" evidence="7">
    <location>
        <begin position="275"/>
        <end position="296"/>
    </location>
</feature>
<dbReference type="PANTHER" id="PTHR30576">
    <property type="entry name" value="COLANIC BIOSYNTHESIS UDP-GLUCOSE LIPID CARRIER TRANSFERASE"/>
    <property type="match status" value="1"/>
</dbReference>
<reference evidence="9 10" key="1">
    <citation type="submission" date="2024-04" db="EMBL/GenBank/DDBJ databases">
        <title>Defined microbial consortia suppress multidrug-resistant proinflammatory Enterobacteriaceae via ecological control.</title>
        <authorList>
            <person name="Furuichi M."/>
            <person name="Kawaguchi T."/>
            <person name="Pust M."/>
            <person name="Yasuma K."/>
            <person name="Plichta D."/>
            <person name="Hasegawa N."/>
            <person name="Ohya T."/>
            <person name="Bhattarai S."/>
            <person name="Sasajima S."/>
            <person name="Aoto Y."/>
            <person name="Tuganbaev T."/>
            <person name="Yaginuma M."/>
            <person name="Ueda M."/>
            <person name="Okahashi N."/>
            <person name="Amafuji K."/>
            <person name="Kiridooshi Y."/>
            <person name="Sugita K."/>
            <person name="Strazar M."/>
            <person name="Skelly A."/>
            <person name="Suda W."/>
            <person name="Hattori M."/>
            <person name="Nakamoto N."/>
            <person name="Caballero S."/>
            <person name="Norman J."/>
            <person name="Olle B."/>
            <person name="Tanoue T."/>
            <person name="Arita M."/>
            <person name="Bucci V."/>
            <person name="Atarashi K."/>
            <person name="Xavier R."/>
            <person name="Honda K."/>
        </authorList>
    </citation>
    <scope>NUCLEOTIDE SEQUENCE [LARGE SCALE GENOMIC DNA]</scope>
    <source>
        <strain evidence="10">k34-0107-D12</strain>
    </source>
</reference>
<protein>
    <submittedName>
        <fullName evidence="9">Sugar transferase</fullName>
    </submittedName>
</protein>
<evidence type="ECO:0000256" key="7">
    <source>
        <dbReference type="SAM" id="Phobius"/>
    </source>
</evidence>
<proteinExistence type="inferred from homology"/>
<keyword evidence="10" id="KW-1185">Reference proteome</keyword>
<feature type="transmembrane region" description="Helical" evidence="7">
    <location>
        <begin position="41"/>
        <end position="59"/>
    </location>
</feature>
<evidence type="ECO:0000256" key="1">
    <source>
        <dbReference type="ARBA" id="ARBA00004141"/>
    </source>
</evidence>
<evidence type="ECO:0000256" key="6">
    <source>
        <dbReference type="ARBA" id="ARBA00023136"/>
    </source>
</evidence>
<evidence type="ECO:0000256" key="4">
    <source>
        <dbReference type="ARBA" id="ARBA00022692"/>
    </source>
</evidence>
<evidence type="ECO:0000313" key="10">
    <source>
        <dbReference type="Proteomes" id="UP001600941"/>
    </source>
</evidence>
<feature type="transmembrane region" description="Helical" evidence="7">
    <location>
        <begin position="108"/>
        <end position="126"/>
    </location>
</feature>
<dbReference type="RefSeq" id="WP_033139338.1">
    <property type="nucleotide sequence ID" value="NZ_AP031413.1"/>
</dbReference>
<dbReference type="PANTHER" id="PTHR30576:SF10">
    <property type="entry name" value="SLL5057 PROTEIN"/>
    <property type="match status" value="1"/>
</dbReference>
<evidence type="ECO:0000256" key="5">
    <source>
        <dbReference type="ARBA" id="ARBA00022989"/>
    </source>
</evidence>
<evidence type="ECO:0000313" key="9">
    <source>
        <dbReference type="EMBL" id="GAA6498486.1"/>
    </source>
</evidence>
<comment type="subcellular location">
    <subcellularLocation>
        <location evidence="1">Membrane</location>
        <topology evidence="1">Multi-pass membrane protein</topology>
    </subcellularLocation>
</comment>
<sequence length="465" mass="53716">MNRKNSGAETNVLQICLDIAVLAGAFAVEYFIFFNKISKTEALYCLTMVEAFAVIYILSNKEARIYNVTLFFYLDRFYRIITKSWGLAAVTTAMVLFVFNPGKNIRRFYFVFLMISYFLLSINIIFSRLLQFVKCSAQAPRAAFVGVFDEYKKFTYFLNKTSIRLNEIGYILRAGEEANGMYNVLGYLESLEEIIRTHEIDQIYFIQRNHESISEIQQYIDICMEMGVTVKVVIDSSARRRLSSYVSSVGTYPVVTYHTITLNNYEQFLKRVMDIVVSILGIIAACPVLLVTAAAIKLDSPGPVIFKQVRVGKNGRHFHMYKFRSMYTDAEEKKRDLLEQNEMTGGVMFKIKDDPRITRVGKFIRKTSIDELPQLFNVLQGRMSLVGTRPPTLDEVGKYRRSQWRRISIKPGITGMWQVSGRNDITDFEQVVELDLKYIDNWSLLLDLKILFCTVHVLFERKGAY</sequence>
<dbReference type="Proteomes" id="UP001600941">
    <property type="component" value="Unassembled WGS sequence"/>
</dbReference>
<keyword evidence="3 9" id="KW-0808">Transferase</keyword>
<evidence type="ECO:0000256" key="3">
    <source>
        <dbReference type="ARBA" id="ARBA00022679"/>
    </source>
</evidence>
<name>A0ABQ0BPN6_9FIRM</name>
<dbReference type="InterPro" id="IPR017475">
    <property type="entry name" value="EPS_sugar_tfrase"/>
</dbReference>
<organism evidence="9 10">
    <name type="scientific">Blautia parvula</name>
    <dbReference type="NCBI Taxonomy" id="2877527"/>
    <lineage>
        <taxon>Bacteria</taxon>
        <taxon>Bacillati</taxon>
        <taxon>Bacillota</taxon>
        <taxon>Clostridia</taxon>
        <taxon>Lachnospirales</taxon>
        <taxon>Lachnospiraceae</taxon>
        <taxon>Blautia</taxon>
    </lineage>
</organism>
<comment type="similarity">
    <text evidence="2">Belongs to the bacterial sugar transferase family.</text>
</comment>
<feature type="transmembrane region" description="Helical" evidence="7">
    <location>
        <begin position="80"/>
        <end position="102"/>
    </location>
</feature>
<dbReference type="EMBL" id="BAABZQ010000001">
    <property type="protein sequence ID" value="GAA6498486.1"/>
    <property type="molecule type" value="Genomic_DNA"/>
</dbReference>